<dbReference type="EMBL" id="CAFBOC010000002">
    <property type="protein sequence ID" value="CAB4969509.1"/>
    <property type="molecule type" value="Genomic_DNA"/>
</dbReference>
<feature type="domain" description="CinA C-terminal" evidence="1">
    <location>
        <begin position="2"/>
        <end position="151"/>
    </location>
</feature>
<evidence type="ECO:0000313" key="5">
    <source>
        <dbReference type="EMBL" id="CAB4773088.1"/>
    </source>
</evidence>
<evidence type="ECO:0000313" key="6">
    <source>
        <dbReference type="EMBL" id="CAB4820600.1"/>
    </source>
</evidence>
<name>A0A6J7CL67_9ZZZZ</name>
<dbReference type="EMBL" id="CAFBQX010000001">
    <property type="protein sequence ID" value="CAB5069772.1"/>
    <property type="molecule type" value="Genomic_DNA"/>
</dbReference>
<dbReference type="AlphaFoldDB" id="A0A6J7CL67"/>
<evidence type="ECO:0000313" key="3">
    <source>
        <dbReference type="EMBL" id="CAB4695771.1"/>
    </source>
</evidence>
<dbReference type="InterPro" id="IPR036653">
    <property type="entry name" value="CinA-like_C"/>
</dbReference>
<dbReference type="NCBIfam" id="TIGR00199">
    <property type="entry name" value="PncC_domain"/>
    <property type="match status" value="1"/>
</dbReference>
<organism evidence="7">
    <name type="scientific">freshwater metagenome</name>
    <dbReference type="NCBI Taxonomy" id="449393"/>
    <lineage>
        <taxon>unclassified sequences</taxon>
        <taxon>metagenomes</taxon>
        <taxon>ecological metagenomes</taxon>
    </lineage>
</organism>
<proteinExistence type="predicted"/>
<dbReference type="SUPFAM" id="SSF142433">
    <property type="entry name" value="CinA-like"/>
    <property type="match status" value="1"/>
</dbReference>
<dbReference type="EMBL" id="CAESAE010000004">
    <property type="protein sequence ID" value="CAB4338152.1"/>
    <property type="molecule type" value="Genomic_DNA"/>
</dbReference>
<protein>
    <submittedName>
        <fullName evidence="7">Unannotated protein</fullName>
    </submittedName>
</protein>
<dbReference type="EMBL" id="CAEZZW010000001">
    <property type="protein sequence ID" value="CAB4773088.1"/>
    <property type="molecule type" value="Genomic_DNA"/>
</dbReference>
<evidence type="ECO:0000313" key="4">
    <source>
        <dbReference type="EMBL" id="CAB4720823.1"/>
    </source>
</evidence>
<evidence type="ECO:0000313" key="10">
    <source>
        <dbReference type="EMBL" id="CAB5069772.1"/>
    </source>
</evidence>
<gene>
    <name evidence="3" type="ORF">UFOPK2510_00987</name>
    <name evidence="4" type="ORF">UFOPK2718_00468</name>
    <name evidence="5" type="ORF">UFOPK2936_00324</name>
    <name evidence="6" type="ORF">UFOPK3174_00201</name>
    <name evidence="7" type="ORF">UFOPK3328_00336</name>
    <name evidence="8" type="ORF">UFOPK3779_00801</name>
    <name evidence="9" type="ORF">UFOPK3913_00259</name>
    <name evidence="2" type="ORF">UFOPK4107_00768</name>
    <name evidence="10" type="ORF">UFOPK4403_00105</name>
</gene>
<dbReference type="EMBL" id="CAFABH010000002">
    <property type="protein sequence ID" value="CAB4820600.1"/>
    <property type="molecule type" value="Genomic_DNA"/>
</dbReference>
<evidence type="ECO:0000313" key="7">
    <source>
        <dbReference type="EMBL" id="CAB4858616.1"/>
    </source>
</evidence>
<evidence type="ECO:0000313" key="8">
    <source>
        <dbReference type="EMBL" id="CAB4944784.1"/>
    </source>
</evidence>
<evidence type="ECO:0000313" key="9">
    <source>
        <dbReference type="EMBL" id="CAB4969509.1"/>
    </source>
</evidence>
<accession>A0A6J7CL67</accession>
<evidence type="ECO:0000313" key="2">
    <source>
        <dbReference type="EMBL" id="CAB4338152.1"/>
    </source>
</evidence>
<sequence>MNTLAEQIVNALRERGQSLSVGESLTGGGLGAHITSVPRSSDVFRGGVIAYSADAKSRLLGVDATLIKEHGVVSEEVAIAMAHGAMAVFGSTWALATTGVAGPGASDGVEAGSVWVAICGPVEQSIQLALDGEREVVRNATISSVLSAFSRILSTQ</sequence>
<dbReference type="Pfam" id="PF02464">
    <property type="entry name" value="CinA"/>
    <property type="match status" value="1"/>
</dbReference>
<dbReference type="InterPro" id="IPR008136">
    <property type="entry name" value="CinA_C"/>
</dbReference>
<dbReference type="EMBL" id="CAEZYM010000003">
    <property type="protein sequence ID" value="CAB4720823.1"/>
    <property type="molecule type" value="Genomic_DNA"/>
</dbReference>
<reference evidence="7" key="1">
    <citation type="submission" date="2020-05" db="EMBL/GenBank/DDBJ databases">
        <authorList>
            <person name="Chiriac C."/>
            <person name="Salcher M."/>
            <person name="Ghai R."/>
            <person name="Kavagutti S V."/>
        </authorList>
    </citation>
    <scope>NUCLEOTIDE SEQUENCE</scope>
</reference>
<dbReference type="Gene3D" id="3.90.950.20">
    <property type="entry name" value="CinA-like"/>
    <property type="match status" value="1"/>
</dbReference>
<dbReference type="EMBL" id="CAFBNH010000004">
    <property type="protein sequence ID" value="CAB4944784.1"/>
    <property type="molecule type" value="Genomic_DNA"/>
</dbReference>
<evidence type="ECO:0000259" key="1">
    <source>
        <dbReference type="Pfam" id="PF02464"/>
    </source>
</evidence>
<dbReference type="EMBL" id="CAEZXO010000005">
    <property type="protein sequence ID" value="CAB4695771.1"/>
    <property type="molecule type" value="Genomic_DNA"/>
</dbReference>
<dbReference type="EMBL" id="CAFBLD010000002">
    <property type="protein sequence ID" value="CAB4858616.1"/>
    <property type="molecule type" value="Genomic_DNA"/>
</dbReference>